<reference evidence="1" key="2">
    <citation type="submission" date="2014-02" db="EMBL/GenBank/DDBJ databases">
        <title>Complete DNA sequence of /Kuraishia capsulata/ illustrates novel genomic features among budding yeasts (/Saccharomycotina/).</title>
        <authorList>
            <person name="Morales L."/>
            <person name="Noel B."/>
            <person name="Porcel B."/>
            <person name="Marcet-Houben M."/>
            <person name="Hullo M-F."/>
            <person name="Sacerdot C."/>
            <person name="Tekaia F."/>
            <person name="Leh-Louis V."/>
            <person name="Despons L."/>
            <person name="Khanna V."/>
            <person name="Aury J-M."/>
            <person name="Barbe V."/>
            <person name="Couloux A."/>
            <person name="Labadie K."/>
            <person name="Pelletier E."/>
            <person name="Souciet J-L."/>
            <person name="Boekhout T."/>
            <person name="Gabaldon T."/>
            <person name="Wincker P."/>
            <person name="Dujon B."/>
        </authorList>
    </citation>
    <scope>NUCLEOTIDE SEQUENCE</scope>
    <source>
        <strain evidence="1">CBS 1993</strain>
    </source>
</reference>
<keyword evidence="2" id="KW-1185">Reference proteome</keyword>
<evidence type="ECO:0000313" key="2">
    <source>
        <dbReference type="Proteomes" id="UP000019384"/>
    </source>
</evidence>
<dbReference type="GeneID" id="34517449"/>
<dbReference type="AlphaFoldDB" id="W6MFF0"/>
<reference evidence="1" key="1">
    <citation type="submission" date="2013-12" db="EMBL/GenBank/DDBJ databases">
        <authorList>
            <person name="Genoscope - CEA"/>
        </authorList>
    </citation>
    <scope>NUCLEOTIDE SEQUENCE</scope>
    <source>
        <strain evidence="1">CBS 1993</strain>
    </source>
</reference>
<proteinExistence type="predicted"/>
<dbReference type="EMBL" id="HG793125">
    <property type="protein sequence ID" value="CDK24043.1"/>
    <property type="molecule type" value="Genomic_DNA"/>
</dbReference>
<dbReference type="RefSeq" id="XP_022456061.1">
    <property type="nucleotide sequence ID" value="XM_022604499.1"/>
</dbReference>
<dbReference type="Proteomes" id="UP000019384">
    <property type="component" value="Unassembled WGS sequence"/>
</dbReference>
<gene>
    <name evidence="1" type="ORF">KUCA_T00000003001</name>
</gene>
<dbReference type="HOGENOM" id="CLU_2469422_0_0_1"/>
<name>W6MFF0_9ASCO</name>
<sequence>MQYVTVYGHDEVASFAPTIGDVLSKPFRIGEITKNISKREITNRRPQVDVEKSVATLRAVHKQERGIFARAQSRYTASYATQLHRWRA</sequence>
<protein>
    <submittedName>
        <fullName evidence="1">Uncharacterized protein</fullName>
    </submittedName>
</protein>
<accession>W6MFF0</accession>
<organism evidence="1 2">
    <name type="scientific">Kuraishia capsulata CBS 1993</name>
    <dbReference type="NCBI Taxonomy" id="1382522"/>
    <lineage>
        <taxon>Eukaryota</taxon>
        <taxon>Fungi</taxon>
        <taxon>Dikarya</taxon>
        <taxon>Ascomycota</taxon>
        <taxon>Saccharomycotina</taxon>
        <taxon>Pichiomycetes</taxon>
        <taxon>Pichiales</taxon>
        <taxon>Pichiaceae</taxon>
        <taxon>Kuraishia</taxon>
    </lineage>
</organism>
<evidence type="ECO:0000313" key="1">
    <source>
        <dbReference type="EMBL" id="CDK24043.1"/>
    </source>
</evidence>